<dbReference type="GO" id="GO:0016151">
    <property type="term" value="F:nickel cation binding"/>
    <property type="evidence" value="ECO:0007669"/>
    <property type="project" value="UniProtKB-UniRule"/>
</dbReference>
<reference evidence="6 7" key="1">
    <citation type="submission" date="2019-04" db="EMBL/GenBank/DDBJ databases">
        <title>Sulfurimonas crateris sp. nov. a facultative anaerobic sulfur-oxidizing chemolithautotrophic bacterium isolated from a terrestrial mud vulcano.</title>
        <authorList>
            <person name="Ratnikova N.M."/>
            <person name="Slobodkin A.I."/>
            <person name="Merkel A.Y."/>
            <person name="Novikov A."/>
            <person name="Bonch-Osmolovskaya E.A."/>
            <person name="Slobodkina G.B."/>
        </authorList>
    </citation>
    <scope>NUCLEOTIDE SEQUENCE [LARGE SCALE GENOMIC DNA]</scope>
    <source>
        <strain evidence="6 7">SN118</strain>
    </source>
</reference>
<feature type="binding site" evidence="5">
    <location>
        <position position="76"/>
    </location>
    <ligand>
        <name>Zn(2+)</name>
        <dbReference type="ChEBI" id="CHEBI:29105"/>
    </ligand>
</feature>
<evidence type="ECO:0000256" key="1">
    <source>
        <dbReference type="ARBA" id="ARBA00010748"/>
    </source>
</evidence>
<evidence type="ECO:0000313" key="7">
    <source>
        <dbReference type="Proteomes" id="UP000309561"/>
    </source>
</evidence>
<evidence type="ECO:0000256" key="2">
    <source>
        <dbReference type="ARBA" id="ARBA00022596"/>
    </source>
</evidence>
<evidence type="ECO:0000256" key="4">
    <source>
        <dbReference type="ARBA" id="ARBA00022833"/>
    </source>
</evidence>
<dbReference type="InterPro" id="IPR000688">
    <property type="entry name" value="HypA/HybF"/>
</dbReference>
<keyword evidence="7" id="KW-1185">Reference proteome</keyword>
<dbReference type="RefSeq" id="WP_137013257.1">
    <property type="nucleotide sequence ID" value="NZ_SZPX01000004.1"/>
</dbReference>
<evidence type="ECO:0000256" key="5">
    <source>
        <dbReference type="HAMAP-Rule" id="MF_00213"/>
    </source>
</evidence>
<dbReference type="Pfam" id="PF01155">
    <property type="entry name" value="HypA"/>
    <property type="match status" value="1"/>
</dbReference>
<protein>
    <recommendedName>
        <fullName evidence="5">Hydrogenase maturation factor HypA</fullName>
    </recommendedName>
</protein>
<dbReference type="NCBIfam" id="TIGR00100">
    <property type="entry name" value="hypA"/>
    <property type="match status" value="1"/>
</dbReference>
<name>A0A4U2Z6J3_9BACT</name>
<dbReference type="PIRSF" id="PIRSF004761">
    <property type="entry name" value="Hydrgn_mat_HypA"/>
    <property type="match status" value="1"/>
</dbReference>
<dbReference type="InterPro" id="IPR020538">
    <property type="entry name" value="Hydgase_Ni_incorp_HypA/HybF_CS"/>
</dbReference>
<dbReference type="GO" id="GO:0008270">
    <property type="term" value="F:zinc ion binding"/>
    <property type="evidence" value="ECO:0007669"/>
    <property type="project" value="UniProtKB-UniRule"/>
</dbReference>
<comment type="similarity">
    <text evidence="1 5">Belongs to the HypA/HybF family.</text>
</comment>
<feature type="binding site" evidence="5">
    <location>
        <position position="89"/>
    </location>
    <ligand>
        <name>Zn(2+)</name>
        <dbReference type="ChEBI" id="CHEBI:29105"/>
    </ligand>
</feature>
<comment type="caution">
    <text evidence="6">The sequence shown here is derived from an EMBL/GenBank/DDBJ whole genome shotgun (WGS) entry which is preliminary data.</text>
</comment>
<accession>A0A4U2Z6J3</accession>
<feature type="binding site" evidence="5">
    <location>
        <position position="2"/>
    </location>
    <ligand>
        <name>Ni(2+)</name>
        <dbReference type="ChEBI" id="CHEBI:49786"/>
    </ligand>
</feature>
<sequence length="113" mass="12831">MHEYSIVQSLIDSCEEHARKNNAKKVTKVVVKIGTLSGVEPHLLREAYEMFRLGTVCNDAELVLNLQKVKVHCNVCGVEEELEKNEFICPKCGSFDIKVLDGEEMYLMSLELE</sequence>
<proteinExistence type="inferred from homology"/>
<dbReference type="Proteomes" id="UP000309561">
    <property type="component" value="Unassembled WGS sequence"/>
</dbReference>
<dbReference type="EMBL" id="SZPX01000004">
    <property type="protein sequence ID" value="TKI69574.1"/>
    <property type="molecule type" value="Genomic_DNA"/>
</dbReference>
<dbReference type="OrthoDB" id="9800361at2"/>
<dbReference type="PANTHER" id="PTHR34535:SF3">
    <property type="entry name" value="HYDROGENASE MATURATION FACTOR HYPA"/>
    <property type="match status" value="1"/>
</dbReference>
<dbReference type="GO" id="GO:0051604">
    <property type="term" value="P:protein maturation"/>
    <property type="evidence" value="ECO:0007669"/>
    <property type="project" value="InterPro"/>
</dbReference>
<feature type="binding site" evidence="5">
    <location>
        <position position="92"/>
    </location>
    <ligand>
        <name>Zn(2+)</name>
        <dbReference type="ChEBI" id="CHEBI:29105"/>
    </ligand>
</feature>
<dbReference type="HAMAP" id="MF_00213">
    <property type="entry name" value="HypA_HybF"/>
    <property type="match status" value="1"/>
</dbReference>
<comment type="function">
    <text evidence="5">Involved in the maturation of [NiFe] hydrogenases. Required for nickel insertion into the metal center of the hydrogenase.</text>
</comment>
<keyword evidence="4 5" id="KW-0862">Zinc</keyword>
<evidence type="ECO:0000256" key="3">
    <source>
        <dbReference type="ARBA" id="ARBA00022723"/>
    </source>
</evidence>
<dbReference type="Gene3D" id="3.30.2320.80">
    <property type="match status" value="1"/>
</dbReference>
<dbReference type="AlphaFoldDB" id="A0A4U2Z6J3"/>
<gene>
    <name evidence="5 6" type="primary">hypA</name>
    <name evidence="6" type="ORF">FCU45_05825</name>
</gene>
<dbReference type="PANTHER" id="PTHR34535">
    <property type="entry name" value="HYDROGENASE MATURATION FACTOR HYPA"/>
    <property type="match status" value="1"/>
</dbReference>
<keyword evidence="3 5" id="KW-0479">Metal-binding</keyword>
<dbReference type="NCBIfam" id="NF001839">
    <property type="entry name" value="PRK00564.1"/>
    <property type="match status" value="1"/>
</dbReference>
<keyword evidence="2 5" id="KW-0533">Nickel</keyword>
<dbReference type="PROSITE" id="PS01249">
    <property type="entry name" value="HYPA"/>
    <property type="match status" value="1"/>
</dbReference>
<evidence type="ECO:0000313" key="6">
    <source>
        <dbReference type="EMBL" id="TKI69574.1"/>
    </source>
</evidence>
<feature type="binding site" evidence="5">
    <location>
        <position position="73"/>
    </location>
    <ligand>
        <name>Zn(2+)</name>
        <dbReference type="ChEBI" id="CHEBI:29105"/>
    </ligand>
</feature>
<organism evidence="6 7">
    <name type="scientific">Sulfurimonas crateris</name>
    <dbReference type="NCBI Taxonomy" id="2574727"/>
    <lineage>
        <taxon>Bacteria</taxon>
        <taxon>Pseudomonadati</taxon>
        <taxon>Campylobacterota</taxon>
        <taxon>Epsilonproteobacteria</taxon>
        <taxon>Campylobacterales</taxon>
        <taxon>Sulfurimonadaceae</taxon>
        <taxon>Sulfurimonas</taxon>
    </lineage>
</organism>